<comment type="similarity">
    <text evidence="1">Belongs to the GMC oxidoreductase family.</text>
</comment>
<gene>
    <name evidence="6" type="ORF">LTR77_009538</name>
</gene>
<dbReference type="InterPro" id="IPR000172">
    <property type="entry name" value="GMC_OxRdtase_N"/>
</dbReference>
<dbReference type="SUPFAM" id="SSF54373">
    <property type="entry name" value="FAD-linked reductases, C-terminal domain"/>
    <property type="match status" value="1"/>
</dbReference>
<keyword evidence="4" id="KW-0732">Signal</keyword>
<evidence type="ECO:0000256" key="2">
    <source>
        <dbReference type="PIRSR" id="PIRSR000137-1"/>
    </source>
</evidence>
<organism evidence="6 7">
    <name type="scientific">Saxophila tyrrhenica</name>
    <dbReference type="NCBI Taxonomy" id="1690608"/>
    <lineage>
        <taxon>Eukaryota</taxon>
        <taxon>Fungi</taxon>
        <taxon>Dikarya</taxon>
        <taxon>Ascomycota</taxon>
        <taxon>Pezizomycotina</taxon>
        <taxon>Dothideomycetes</taxon>
        <taxon>Dothideomycetidae</taxon>
        <taxon>Mycosphaerellales</taxon>
        <taxon>Extremaceae</taxon>
        <taxon>Saxophila</taxon>
    </lineage>
</organism>
<dbReference type="GO" id="GO:0050660">
    <property type="term" value="F:flavin adenine dinucleotide binding"/>
    <property type="evidence" value="ECO:0007669"/>
    <property type="project" value="InterPro"/>
</dbReference>
<name>A0AAV9P0N9_9PEZI</name>
<evidence type="ECO:0000256" key="1">
    <source>
        <dbReference type="ARBA" id="ARBA00010790"/>
    </source>
</evidence>
<dbReference type="PANTHER" id="PTHR11552:SF115">
    <property type="entry name" value="DEHYDROGENASE XPTC-RELATED"/>
    <property type="match status" value="1"/>
</dbReference>
<feature type="binding site" evidence="3">
    <location>
        <position position="299"/>
    </location>
    <ligand>
        <name>FAD</name>
        <dbReference type="ChEBI" id="CHEBI:57692"/>
    </ligand>
</feature>
<dbReference type="GeneID" id="89930869"/>
<dbReference type="Pfam" id="PF05199">
    <property type="entry name" value="GMC_oxred_C"/>
    <property type="match status" value="1"/>
</dbReference>
<dbReference type="InterPro" id="IPR012132">
    <property type="entry name" value="GMC_OxRdtase"/>
</dbReference>
<evidence type="ECO:0000313" key="7">
    <source>
        <dbReference type="Proteomes" id="UP001337655"/>
    </source>
</evidence>
<reference evidence="6 7" key="1">
    <citation type="submission" date="2023-08" db="EMBL/GenBank/DDBJ databases">
        <title>Black Yeasts Isolated from many extreme environments.</title>
        <authorList>
            <person name="Coleine C."/>
            <person name="Stajich J.E."/>
            <person name="Selbmann L."/>
        </authorList>
    </citation>
    <scope>NUCLEOTIDE SEQUENCE [LARGE SCALE GENOMIC DNA]</scope>
    <source>
        <strain evidence="6 7">CCFEE 5935</strain>
    </source>
</reference>
<feature type="chain" id="PRO_5043620099" description="Glucose-methanol-choline oxidoreductase N-terminal domain-containing protein" evidence="4">
    <location>
        <begin position="21"/>
        <end position="657"/>
    </location>
</feature>
<dbReference type="Gene3D" id="3.30.560.10">
    <property type="entry name" value="Glucose Oxidase, domain 3"/>
    <property type="match status" value="2"/>
</dbReference>
<dbReference type="RefSeq" id="XP_064655070.1">
    <property type="nucleotide sequence ID" value="XM_064806765.1"/>
</dbReference>
<dbReference type="Gene3D" id="3.50.50.60">
    <property type="entry name" value="FAD/NAD(P)-binding domain"/>
    <property type="match status" value="2"/>
</dbReference>
<evidence type="ECO:0000256" key="4">
    <source>
        <dbReference type="SAM" id="SignalP"/>
    </source>
</evidence>
<evidence type="ECO:0000259" key="5">
    <source>
        <dbReference type="PROSITE" id="PS00624"/>
    </source>
</evidence>
<feature type="active site" description="Proton acceptor" evidence="2">
    <location>
        <position position="634"/>
    </location>
</feature>
<feature type="signal peptide" evidence="4">
    <location>
        <begin position="1"/>
        <end position="20"/>
    </location>
</feature>
<dbReference type="PANTHER" id="PTHR11552">
    <property type="entry name" value="GLUCOSE-METHANOL-CHOLINE GMC OXIDOREDUCTASE"/>
    <property type="match status" value="1"/>
</dbReference>
<dbReference type="Proteomes" id="UP001337655">
    <property type="component" value="Unassembled WGS sequence"/>
</dbReference>
<feature type="domain" description="Glucose-methanol-choline oxidoreductase N-terminal" evidence="5">
    <location>
        <begin position="340"/>
        <end position="354"/>
    </location>
</feature>
<feature type="active site" description="Proton donor" evidence="2">
    <location>
        <position position="591"/>
    </location>
</feature>
<dbReference type="InterPro" id="IPR007867">
    <property type="entry name" value="GMC_OxRtase_C"/>
</dbReference>
<keyword evidence="3" id="KW-0274">FAD</keyword>
<dbReference type="SUPFAM" id="SSF51905">
    <property type="entry name" value="FAD/NAD(P)-binding domain"/>
    <property type="match status" value="1"/>
</dbReference>
<comment type="cofactor">
    <cofactor evidence="3">
        <name>FAD</name>
        <dbReference type="ChEBI" id="CHEBI:57692"/>
    </cofactor>
</comment>
<dbReference type="Pfam" id="PF00732">
    <property type="entry name" value="GMC_oxred_N"/>
    <property type="match status" value="1"/>
</dbReference>
<keyword evidence="7" id="KW-1185">Reference proteome</keyword>
<dbReference type="InterPro" id="IPR036188">
    <property type="entry name" value="FAD/NAD-bd_sf"/>
</dbReference>
<comment type="caution">
    <text evidence="6">The sequence shown here is derived from an EMBL/GenBank/DDBJ whole genome shotgun (WGS) entry which is preliminary data.</text>
</comment>
<protein>
    <recommendedName>
        <fullName evidence="5">Glucose-methanol-choline oxidoreductase N-terminal domain-containing protein</fullName>
    </recommendedName>
</protein>
<sequence length="657" mass="70487">MQSLVSQWLACLALISASNASRVVPAAPRAVVVDDVSKLKPEYDFVVVGGGTSGLVVANRLTEDPEVNVLVIEYGYVDAQDGGTSVPGLPVPDKYLRNYESVPQPGLDGRTSPVYTGAVVGGGTVVNGMFFTRGSAGDYDAWVKLGNPGWGWSDLLPYFKKSETFTPPIEEILEEYPGVISTDLAPHGVDGPVGSSFSNFQYPVMSKPQLTLLSISFSALERVSRSFHPNLVPEHFFRGWNAIGVSTQPQPSDGDANGAFYGPLSLTAKNQSRSDASDAYYRPIADTRDNFHLITGQTVTKINFNKQKKATFVSFTSRKNGNGKAPRTAKASCEIILAAGAPHSPQILQLSGIGPKKLLSGLGIETIVDLPGVGQNFQDQPSMFMQFTYSNYPFPSPDWQYTNQSWVDDQLDIYYKNRTGPLTITYNSGSIVSYLPLQNMTANYQSLIDSASAVDAKSLFPADIDPTILAGYKAQSDLTLDLYASAHATVQEVAWAGGNTVPIAMLKPLSRGTIVINTTDPTAPPVFDYGTFSHPTDLDTAVAALKKTREWMASGPMQEIGAVETFPGTNVTTDAQIAASIRTFATSTWAHPTCSCSMMKRELGGVVDPSLLVYGVKGLRIVDASVMPMIIGSHTSSTVYAVAEKAADIIKAAHGLK</sequence>
<feature type="binding site" evidence="3">
    <location>
        <position position="119"/>
    </location>
    <ligand>
        <name>FAD</name>
        <dbReference type="ChEBI" id="CHEBI:57692"/>
    </ligand>
</feature>
<dbReference type="AlphaFoldDB" id="A0AAV9P0N9"/>
<proteinExistence type="inferred from homology"/>
<keyword evidence="3" id="KW-0285">Flavoprotein</keyword>
<dbReference type="GO" id="GO:0044550">
    <property type="term" value="P:secondary metabolite biosynthetic process"/>
    <property type="evidence" value="ECO:0007669"/>
    <property type="project" value="TreeGrafter"/>
</dbReference>
<dbReference type="GO" id="GO:0016614">
    <property type="term" value="F:oxidoreductase activity, acting on CH-OH group of donors"/>
    <property type="evidence" value="ECO:0007669"/>
    <property type="project" value="InterPro"/>
</dbReference>
<evidence type="ECO:0000256" key="3">
    <source>
        <dbReference type="PIRSR" id="PIRSR000137-2"/>
    </source>
</evidence>
<feature type="binding site" evidence="3">
    <location>
        <begin position="52"/>
        <end position="53"/>
    </location>
    <ligand>
        <name>FAD</name>
        <dbReference type="ChEBI" id="CHEBI:57692"/>
    </ligand>
</feature>
<dbReference type="EMBL" id="JAVRRT010000018">
    <property type="protein sequence ID" value="KAK5164874.1"/>
    <property type="molecule type" value="Genomic_DNA"/>
</dbReference>
<accession>A0AAV9P0N9</accession>
<dbReference type="PIRSF" id="PIRSF000137">
    <property type="entry name" value="Alcohol_oxidase"/>
    <property type="match status" value="1"/>
</dbReference>
<evidence type="ECO:0000313" key="6">
    <source>
        <dbReference type="EMBL" id="KAK5164874.1"/>
    </source>
</evidence>
<dbReference type="PROSITE" id="PS00624">
    <property type="entry name" value="GMC_OXRED_2"/>
    <property type="match status" value="1"/>
</dbReference>